<comment type="caution">
    <text evidence="5">The sequence shown here is derived from an EMBL/GenBank/DDBJ whole genome shotgun (WGS) entry which is preliminary data.</text>
</comment>
<dbReference type="AlphaFoldDB" id="A0A9J6FFR4"/>
<evidence type="ECO:0000259" key="4">
    <source>
        <dbReference type="Pfam" id="PF04153"/>
    </source>
</evidence>
<sequence length="152" mass="17784">MRMLNNGTVEEDVEYYIESFQDPGFEDKVFLYDVMDLQDVANLVMKQCYNQLRLLEAATMHTPLPSEPPKPCIKQTPMIVPSYYPQGLPNCATESFFTKLFAESFFFAFYHMEGPKALYLSAKASKKSMRFHIKNKTWYLRYEDLNVITLEC</sequence>
<organism evidence="5 6">
    <name type="scientific">Haemaphysalis longicornis</name>
    <name type="common">Bush tick</name>
    <dbReference type="NCBI Taxonomy" id="44386"/>
    <lineage>
        <taxon>Eukaryota</taxon>
        <taxon>Metazoa</taxon>
        <taxon>Ecdysozoa</taxon>
        <taxon>Arthropoda</taxon>
        <taxon>Chelicerata</taxon>
        <taxon>Arachnida</taxon>
        <taxon>Acari</taxon>
        <taxon>Parasitiformes</taxon>
        <taxon>Ixodida</taxon>
        <taxon>Ixodoidea</taxon>
        <taxon>Ixodidae</taxon>
        <taxon>Haemaphysalinae</taxon>
        <taxon>Haemaphysalis</taxon>
    </lineage>
</organism>
<name>A0A9J6FFR4_HAELO</name>
<gene>
    <name evidence="5" type="ORF">HPB48_003770</name>
</gene>
<dbReference type="Proteomes" id="UP000821853">
    <property type="component" value="Chromosome 1"/>
</dbReference>
<evidence type="ECO:0000256" key="3">
    <source>
        <dbReference type="ARBA" id="ARBA00023163"/>
    </source>
</evidence>
<evidence type="ECO:0000256" key="1">
    <source>
        <dbReference type="ARBA" id="ARBA00007682"/>
    </source>
</evidence>
<proteinExistence type="inferred from homology"/>
<dbReference type="InterPro" id="IPR040168">
    <property type="entry name" value="Not2/3/5"/>
</dbReference>
<dbReference type="GO" id="GO:2000036">
    <property type="term" value="P:regulation of stem cell population maintenance"/>
    <property type="evidence" value="ECO:0007669"/>
    <property type="project" value="UniProtKB-ARBA"/>
</dbReference>
<dbReference type="EMBL" id="JABSTR010000001">
    <property type="protein sequence ID" value="KAH9361821.1"/>
    <property type="molecule type" value="Genomic_DNA"/>
</dbReference>
<dbReference type="InterPro" id="IPR007282">
    <property type="entry name" value="NOT2/3/5_C"/>
</dbReference>
<dbReference type="PANTHER" id="PTHR23326">
    <property type="entry name" value="CCR4 NOT-RELATED"/>
    <property type="match status" value="1"/>
</dbReference>
<keyword evidence="3" id="KW-0804">Transcription</keyword>
<dbReference type="InterPro" id="IPR038635">
    <property type="entry name" value="CCR4-NOT_su2/3/5_C_sf"/>
</dbReference>
<comment type="similarity">
    <text evidence="1">Belongs to the CNOT2/3/5 family.</text>
</comment>
<dbReference type="GO" id="GO:0030015">
    <property type="term" value="C:CCR4-NOT core complex"/>
    <property type="evidence" value="ECO:0007669"/>
    <property type="project" value="InterPro"/>
</dbReference>
<evidence type="ECO:0000313" key="5">
    <source>
        <dbReference type="EMBL" id="KAH9361821.1"/>
    </source>
</evidence>
<keyword evidence="2" id="KW-0805">Transcription regulation</keyword>
<evidence type="ECO:0000313" key="6">
    <source>
        <dbReference type="Proteomes" id="UP000821853"/>
    </source>
</evidence>
<evidence type="ECO:0000256" key="2">
    <source>
        <dbReference type="ARBA" id="ARBA00023015"/>
    </source>
</evidence>
<feature type="domain" description="NOT2/NOT3/NOT5 C-terminal" evidence="4">
    <location>
        <begin position="58"/>
        <end position="143"/>
    </location>
</feature>
<reference evidence="5 6" key="1">
    <citation type="journal article" date="2020" name="Cell">
        <title>Large-Scale Comparative Analyses of Tick Genomes Elucidate Their Genetic Diversity and Vector Capacities.</title>
        <authorList>
            <consortium name="Tick Genome and Microbiome Consortium (TIGMIC)"/>
            <person name="Jia N."/>
            <person name="Wang J."/>
            <person name="Shi W."/>
            <person name="Du L."/>
            <person name="Sun Y."/>
            <person name="Zhan W."/>
            <person name="Jiang J.F."/>
            <person name="Wang Q."/>
            <person name="Zhang B."/>
            <person name="Ji P."/>
            <person name="Bell-Sakyi L."/>
            <person name="Cui X.M."/>
            <person name="Yuan T.T."/>
            <person name="Jiang B.G."/>
            <person name="Yang W.F."/>
            <person name="Lam T.T."/>
            <person name="Chang Q.C."/>
            <person name="Ding S.J."/>
            <person name="Wang X.J."/>
            <person name="Zhu J.G."/>
            <person name="Ruan X.D."/>
            <person name="Zhao L."/>
            <person name="Wei J.T."/>
            <person name="Ye R.Z."/>
            <person name="Que T.C."/>
            <person name="Du C.H."/>
            <person name="Zhou Y.H."/>
            <person name="Cheng J.X."/>
            <person name="Dai P.F."/>
            <person name="Guo W.B."/>
            <person name="Han X.H."/>
            <person name="Huang E.J."/>
            <person name="Li L.F."/>
            <person name="Wei W."/>
            <person name="Gao Y.C."/>
            <person name="Liu J.Z."/>
            <person name="Shao H.Z."/>
            <person name="Wang X."/>
            <person name="Wang C.C."/>
            <person name="Yang T.C."/>
            <person name="Huo Q.B."/>
            <person name="Li W."/>
            <person name="Chen H.Y."/>
            <person name="Chen S.E."/>
            <person name="Zhou L.G."/>
            <person name="Ni X.B."/>
            <person name="Tian J.H."/>
            <person name="Sheng Y."/>
            <person name="Liu T."/>
            <person name="Pan Y.S."/>
            <person name="Xia L.Y."/>
            <person name="Li J."/>
            <person name="Zhao F."/>
            <person name="Cao W.C."/>
        </authorList>
    </citation>
    <scope>NUCLEOTIDE SEQUENCE [LARGE SCALE GENOMIC DNA]</scope>
    <source>
        <strain evidence="5">HaeL-2018</strain>
    </source>
</reference>
<dbReference type="OrthoDB" id="293823at2759"/>
<dbReference type="Gene3D" id="2.30.30.1020">
    <property type="entry name" value="CCR4-NOT complex subunit 2/3/5, C-terminal domain"/>
    <property type="match status" value="1"/>
</dbReference>
<dbReference type="GO" id="GO:0006355">
    <property type="term" value="P:regulation of DNA-templated transcription"/>
    <property type="evidence" value="ECO:0007669"/>
    <property type="project" value="InterPro"/>
</dbReference>
<accession>A0A9J6FFR4</accession>
<dbReference type="Pfam" id="PF04153">
    <property type="entry name" value="NOT2_3_5_C"/>
    <property type="match status" value="1"/>
</dbReference>
<dbReference type="VEuPathDB" id="VectorBase:HLOH_048498"/>
<protein>
    <recommendedName>
        <fullName evidence="4">NOT2/NOT3/NOT5 C-terminal domain-containing protein</fullName>
    </recommendedName>
</protein>
<keyword evidence="6" id="KW-1185">Reference proteome</keyword>